<dbReference type="EMBL" id="GBRH01274439">
    <property type="protein sequence ID" value="JAD23456.1"/>
    <property type="molecule type" value="Transcribed_RNA"/>
</dbReference>
<proteinExistence type="predicted"/>
<reference evidence="1" key="2">
    <citation type="journal article" date="2015" name="Data Brief">
        <title>Shoot transcriptome of the giant reed, Arundo donax.</title>
        <authorList>
            <person name="Barrero R.A."/>
            <person name="Guerrero F.D."/>
            <person name="Moolhuijzen P."/>
            <person name="Goolsby J.A."/>
            <person name="Tidwell J."/>
            <person name="Bellgard S.E."/>
            <person name="Bellgard M.I."/>
        </authorList>
    </citation>
    <scope>NUCLEOTIDE SEQUENCE</scope>
    <source>
        <tissue evidence="1">Shoot tissue taken approximately 20 cm above the soil surface</tissue>
    </source>
</reference>
<protein>
    <submittedName>
        <fullName evidence="1">Uncharacterized protein</fullName>
    </submittedName>
</protein>
<name>A0A0A8YBW8_ARUDO</name>
<organism evidence="1">
    <name type="scientific">Arundo donax</name>
    <name type="common">Giant reed</name>
    <name type="synonym">Donax arundinaceus</name>
    <dbReference type="NCBI Taxonomy" id="35708"/>
    <lineage>
        <taxon>Eukaryota</taxon>
        <taxon>Viridiplantae</taxon>
        <taxon>Streptophyta</taxon>
        <taxon>Embryophyta</taxon>
        <taxon>Tracheophyta</taxon>
        <taxon>Spermatophyta</taxon>
        <taxon>Magnoliopsida</taxon>
        <taxon>Liliopsida</taxon>
        <taxon>Poales</taxon>
        <taxon>Poaceae</taxon>
        <taxon>PACMAD clade</taxon>
        <taxon>Arundinoideae</taxon>
        <taxon>Arundineae</taxon>
        <taxon>Arundo</taxon>
    </lineage>
</organism>
<evidence type="ECO:0000313" key="1">
    <source>
        <dbReference type="EMBL" id="JAD23456.1"/>
    </source>
</evidence>
<accession>A0A0A8YBW8</accession>
<sequence>MSNNTIVFELVSYTNLVILEWSATAYRTIPTMISEIEEKFV</sequence>
<reference evidence="1" key="1">
    <citation type="submission" date="2014-09" db="EMBL/GenBank/DDBJ databases">
        <authorList>
            <person name="Magalhaes I.L.F."/>
            <person name="Oliveira U."/>
            <person name="Santos F.R."/>
            <person name="Vidigal T.H.D.A."/>
            <person name="Brescovit A.D."/>
            <person name="Santos A.J."/>
        </authorList>
    </citation>
    <scope>NUCLEOTIDE SEQUENCE</scope>
    <source>
        <tissue evidence="1">Shoot tissue taken approximately 20 cm above the soil surface</tissue>
    </source>
</reference>
<dbReference type="AlphaFoldDB" id="A0A0A8YBW8"/>